<feature type="transmembrane region" description="Helical" evidence="10">
    <location>
        <begin position="211"/>
        <end position="233"/>
    </location>
</feature>
<dbReference type="GO" id="GO:0005886">
    <property type="term" value="C:plasma membrane"/>
    <property type="evidence" value="ECO:0007669"/>
    <property type="project" value="UniProtKB-SubCell"/>
</dbReference>
<keyword evidence="2" id="KW-0813">Transport</keyword>
<keyword evidence="5 10" id="KW-0812">Transmembrane</keyword>
<dbReference type="Proteomes" id="UP000239706">
    <property type="component" value="Unassembled WGS sequence"/>
</dbReference>
<dbReference type="GO" id="GO:0015379">
    <property type="term" value="F:potassium:chloride symporter activity"/>
    <property type="evidence" value="ECO:0007669"/>
    <property type="project" value="InterPro"/>
</dbReference>
<feature type="transmembrane region" description="Helical" evidence="10">
    <location>
        <begin position="333"/>
        <end position="353"/>
    </location>
</feature>
<evidence type="ECO:0000256" key="6">
    <source>
        <dbReference type="ARBA" id="ARBA00022958"/>
    </source>
</evidence>
<evidence type="ECO:0000256" key="4">
    <source>
        <dbReference type="ARBA" id="ARBA00022538"/>
    </source>
</evidence>
<dbReference type="PANTHER" id="PTHR32024:SF1">
    <property type="entry name" value="KTR SYSTEM POTASSIUM UPTAKE PROTEIN B"/>
    <property type="match status" value="1"/>
</dbReference>
<keyword evidence="6" id="KW-0630">Potassium</keyword>
<dbReference type="EMBL" id="PVXO01000073">
    <property type="protein sequence ID" value="PRR76836.1"/>
    <property type="molecule type" value="Genomic_DNA"/>
</dbReference>
<feature type="transmembrane region" description="Helical" evidence="10">
    <location>
        <begin position="253"/>
        <end position="272"/>
    </location>
</feature>
<evidence type="ECO:0000256" key="10">
    <source>
        <dbReference type="SAM" id="Phobius"/>
    </source>
</evidence>
<name>A0A2T0AZZ4_9CLOT</name>
<evidence type="ECO:0000313" key="12">
    <source>
        <dbReference type="Proteomes" id="UP000239706"/>
    </source>
</evidence>
<evidence type="ECO:0000256" key="7">
    <source>
        <dbReference type="ARBA" id="ARBA00022989"/>
    </source>
</evidence>
<keyword evidence="3" id="KW-1003">Cell membrane</keyword>
<evidence type="ECO:0000256" key="9">
    <source>
        <dbReference type="ARBA" id="ARBA00023136"/>
    </source>
</evidence>
<dbReference type="InterPro" id="IPR004772">
    <property type="entry name" value="TrkH"/>
</dbReference>
<comment type="caution">
    <text evidence="11">The sequence shown here is derived from an EMBL/GenBank/DDBJ whole genome shotgun (WGS) entry which is preliminary data.</text>
</comment>
<feature type="transmembrane region" description="Helical" evidence="10">
    <location>
        <begin position="150"/>
        <end position="170"/>
    </location>
</feature>
<keyword evidence="4" id="KW-0633">Potassium transport</keyword>
<feature type="transmembrane region" description="Helical" evidence="10">
    <location>
        <begin position="35"/>
        <end position="54"/>
    </location>
</feature>
<gene>
    <name evidence="11" type="primary">ntpJ</name>
    <name evidence="11" type="ORF">CLLI_27660</name>
</gene>
<dbReference type="AlphaFoldDB" id="A0A2T0AZZ4"/>
<dbReference type="InterPro" id="IPR003445">
    <property type="entry name" value="Cat_transpt"/>
</dbReference>
<comment type="subcellular location">
    <subcellularLocation>
        <location evidence="1">Cell membrane</location>
        <topology evidence="1">Multi-pass membrane protein</topology>
    </subcellularLocation>
</comment>
<feature type="transmembrane region" description="Helical" evidence="10">
    <location>
        <begin position="66"/>
        <end position="87"/>
    </location>
</feature>
<reference evidence="11 12" key="1">
    <citation type="submission" date="2018-03" db="EMBL/GenBank/DDBJ databases">
        <title>Genome sequence of Clostridium liquoris DSM 100320.</title>
        <authorList>
            <person name="Poehlein A."/>
            <person name="Daniel R."/>
        </authorList>
    </citation>
    <scope>NUCLEOTIDE SEQUENCE [LARGE SCALE GENOMIC DNA]</scope>
    <source>
        <strain evidence="11 12">DSM 100320</strain>
    </source>
</reference>
<proteinExistence type="predicted"/>
<evidence type="ECO:0000256" key="2">
    <source>
        <dbReference type="ARBA" id="ARBA00022448"/>
    </source>
</evidence>
<organism evidence="11 12">
    <name type="scientific">Clostridium liquoris</name>
    <dbReference type="NCBI Taxonomy" id="1289519"/>
    <lineage>
        <taxon>Bacteria</taxon>
        <taxon>Bacillati</taxon>
        <taxon>Bacillota</taxon>
        <taxon>Clostridia</taxon>
        <taxon>Eubacteriales</taxon>
        <taxon>Clostridiaceae</taxon>
        <taxon>Clostridium</taxon>
    </lineage>
</organism>
<sequence length="470" mass="50628">MFLSDIIIHNVHSLIIIYGVHIMKIKIVKDFKLTPVQILAIGFAIVIVTGAILLNLPVASQTGERTPFIDCFFVSTSATCVTGLITVDTGTHWSYFGKTVIMCLIEIGGLGFMSFATLIALVLGKRITLKERLVMQEALNSFSLQGLVKMAKYVLMFTFSVQIAGAALLATQFIPQFGLAKGLYYSIFHSVSAFCNAGFDLFGNFQSLTAYANNTVVILTISALIIIGGLGFYVWQEIYNFKGLKKLSLHSKLALSVTAILIVVGAILMFVFEYNNPATIENMSFKGKILSSIFASVSPRTAGFNSVSTSDMTTAGRFLTIILMFIGGSSGSTAGGIKVTTAGLLFMTVLSIVKGREDTEIFKKRIPKDTIYKSLAITVIGLGLVILVTMVLSITEKGASLEYLLYEATSAFGTVGLTLGLTTKLTAIGKLVIAFTMYAGRVGPLTLALALSRKKTSNTIKYPEDKVLVG</sequence>
<keyword evidence="7 10" id="KW-1133">Transmembrane helix</keyword>
<accession>A0A2T0AZZ4</accession>
<evidence type="ECO:0000256" key="8">
    <source>
        <dbReference type="ARBA" id="ARBA00023065"/>
    </source>
</evidence>
<feature type="transmembrane region" description="Helical" evidence="10">
    <location>
        <begin position="99"/>
        <end position="123"/>
    </location>
</feature>
<feature type="transmembrane region" description="Helical" evidence="10">
    <location>
        <begin position="374"/>
        <end position="395"/>
    </location>
</feature>
<evidence type="ECO:0000256" key="1">
    <source>
        <dbReference type="ARBA" id="ARBA00004651"/>
    </source>
</evidence>
<keyword evidence="8" id="KW-0406">Ion transport</keyword>
<evidence type="ECO:0000313" key="11">
    <source>
        <dbReference type="EMBL" id="PRR76836.1"/>
    </source>
</evidence>
<evidence type="ECO:0000256" key="5">
    <source>
        <dbReference type="ARBA" id="ARBA00022692"/>
    </source>
</evidence>
<dbReference type="Pfam" id="PF02386">
    <property type="entry name" value="TrkH"/>
    <property type="match status" value="1"/>
</dbReference>
<evidence type="ECO:0000256" key="3">
    <source>
        <dbReference type="ARBA" id="ARBA00022475"/>
    </source>
</evidence>
<keyword evidence="9 10" id="KW-0472">Membrane</keyword>
<protein>
    <submittedName>
        <fullName evidence="11">Potassium/sodium uptake protein NtpJ</fullName>
    </submittedName>
</protein>
<keyword evidence="12" id="KW-1185">Reference proteome</keyword>
<dbReference type="PANTHER" id="PTHR32024">
    <property type="entry name" value="TRK SYSTEM POTASSIUM UPTAKE PROTEIN TRKG-RELATED"/>
    <property type="match status" value="1"/>
</dbReference>
<dbReference type="NCBIfam" id="TIGR00933">
    <property type="entry name" value="2a38"/>
    <property type="match status" value="1"/>
</dbReference>